<evidence type="ECO:0008006" key="3">
    <source>
        <dbReference type="Google" id="ProtNLM"/>
    </source>
</evidence>
<evidence type="ECO:0000313" key="1">
    <source>
        <dbReference type="EMBL" id="KKQ65531.1"/>
    </source>
</evidence>
<sequence>MFKKIFTKPILIISTTLFLGLAIFSALVSRGIININLLNVSKNPPATSITTPPSSPRFPEGGTLKIPISNTNPSVVQLRTNYTLTGTIYSIEDQKDKWKLILSGVDGTIFTDAPFTLDFSTPVTTATKSAKLLPSQLQKDSFVNVEYEYDNFKQTGTVTKVTILPKPKLVK</sequence>
<dbReference type="AlphaFoldDB" id="A0A0G0MKS0"/>
<dbReference type="Proteomes" id="UP000034235">
    <property type="component" value="Unassembled WGS sequence"/>
</dbReference>
<organism evidence="1 2">
    <name type="scientific">Candidatus Daviesbacteria bacterium GW2011_GWA2_38_24</name>
    <dbReference type="NCBI Taxonomy" id="1618422"/>
    <lineage>
        <taxon>Bacteria</taxon>
        <taxon>Candidatus Daviesiibacteriota</taxon>
    </lineage>
</organism>
<accession>A0A0G0MKS0</accession>
<gene>
    <name evidence="1" type="ORF">US86_C0010G0002</name>
</gene>
<reference evidence="1 2" key="1">
    <citation type="journal article" date="2015" name="Nature">
        <title>rRNA introns, odd ribosomes, and small enigmatic genomes across a large radiation of phyla.</title>
        <authorList>
            <person name="Brown C.T."/>
            <person name="Hug L.A."/>
            <person name="Thomas B.C."/>
            <person name="Sharon I."/>
            <person name="Castelle C.J."/>
            <person name="Singh A."/>
            <person name="Wilkins M.J."/>
            <person name="Williams K.H."/>
            <person name="Banfield J.F."/>
        </authorList>
    </citation>
    <scope>NUCLEOTIDE SEQUENCE [LARGE SCALE GENOMIC DNA]</scope>
</reference>
<protein>
    <recommendedName>
        <fullName evidence="3">DUF5666 domain-containing protein</fullName>
    </recommendedName>
</protein>
<proteinExistence type="predicted"/>
<dbReference type="EMBL" id="LBUP01000010">
    <property type="protein sequence ID" value="KKQ65531.1"/>
    <property type="molecule type" value="Genomic_DNA"/>
</dbReference>
<evidence type="ECO:0000313" key="2">
    <source>
        <dbReference type="Proteomes" id="UP000034235"/>
    </source>
</evidence>
<comment type="caution">
    <text evidence="1">The sequence shown here is derived from an EMBL/GenBank/DDBJ whole genome shotgun (WGS) entry which is preliminary data.</text>
</comment>
<name>A0A0G0MKS0_9BACT</name>